<gene>
    <name evidence="1" type="ORF">J2S05_003214</name>
</gene>
<evidence type="ECO:0008006" key="3">
    <source>
        <dbReference type="Google" id="ProtNLM"/>
    </source>
</evidence>
<keyword evidence="2" id="KW-1185">Reference proteome</keyword>
<name>A0ABT9YKM7_9BACI</name>
<organism evidence="1 2">
    <name type="scientific">Alkalicoccobacillus murimartini</name>
    <dbReference type="NCBI Taxonomy" id="171685"/>
    <lineage>
        <taxon>Bacteria</taxon>
        <taxon>Bacillati</taxon>
        <taxon>Bacillota</taxon>
        <taxon>Bacilli</taxon>
        <taxon>Bacillales</taxon>
        <taxon>Bacillaceae</taxon>
        <taxon>Alkalicoccobacillus</taxon>
    </lineage>
</organism>
<comment type="caution">
    <text evidence="1">The sequence shown here is derived from an EMBL/GenBank/DDBJ whole genome shotgun (WGS) entry which is preliminary data.</text>
</comment>
<reference evidence="1 2" key="1">
    <citation type="submission" date="2023-07" db="EMBL/GenBank/DDBJ databases">
        <title>Genomic Encyclopedia of Type Strains, Phase IV (KMG-IV): sequencing the most valuable type-strain genomes for metagenomic binning, comparative biology and taxonomic classification.</title>
        <authorList>
            <person name="Goeker M."/>
        </authorList>
    </citation>
    <scope>NUCLEOTIDE SEQUENCE [LARGE SCALE GENOMIC DNA]</scope>
    <source>
        <strain evidence="1 2">DSM 19154</strain>
    </source>
</reference>
<evidence type="ECO:0000313" key="1">
    <source>
        <dbReference type="EMBL" id="MDQ0208403.1"/>
    </source>
</evidence>
<dbReference type="EMBL" id="JAUSUA010000005">
    <property type="protein sequence ID" value="MDQ0208403.1"/>
    <property type="molecule type" value="Genomic_DNA"/>
</dbReference>
<protein>
    <recommendedName>
        <fullName evidence="3">Lipoprotein</fullName>
    </recommendedName>
</protein>
<accession>A0ABT9YKM7</accession>
<evidence type="ECO:0000313" key="2">
    <source>
        <dbReference type="Proteomes" id="UP001225034"/>
    </source>
</evidence>
<proteinExistence type="predicted"/>
<sequence length="160" mass="18508">MKKILSILTLLLILNGCHFFNKELPREKPDDFAFSLKYGVTLGNELNAYNDTYTKDLVSDGKATTDMELSNEELVMIYEEFREVDLFTLSSEAGSGCSEPNDKYELSMTADGEEYHLFWSTACDTEKVHEWQEAMNFLYTELIYQREEYQKLPEANGGYE</sequence>
<dbReference type="Proteomes" id="UP001225034">
    <property type="component" value="Unassembled WGS sequence"/>
</dbReference>
<dbReference type="RefSeq" id="WP_306984440.1">
    <property type="nucleotide sequence ID" value="NZ_JAUSUA010000005.1"/>
</dbReference>